<dbReference type="GO" id="GO:0008233">
    <property type="term" value="F:peptidase activity"/>
    <property type="evidence" value="ECO:0007669"/>
    <property type="project" value="UniProtKB-KW"/>
</dbReference>
<dbReference type="InterPro" id="IPR059188">
    <property type="entry name" value="Znf_CLPX-like"/>
</dbReference>
<dbReference type="GO" id="GO:0006508">
    <property type="term" value="P:proteolysis"/>
    <property type="evidence" value="ECO:0007669"/>
    <property type="project" value="UniProtKB-KW"/>
</dbReference>
<dbReference type="GO" id="GO:0006457">
    <property type="term" value="P:protein folding"/>
    <property type="evidence" value="ECO:0007669"/>
    <property type="project" value="UniProtKB-UniRule"/>
</dbReference>
<feature type="binding site" evidence="1">
    <location>
        <position position="11"/>
    </location>
    <ligand>
        <name>Zn(2+)</name>
        <dbReference type="ChEBI" id="CHEBI:29105"/>
    </ligand>
</feature>
<accession>A0A074V9N3</accession>
<organism evidence="3 4">
    <name type="scientific">Snodgrassella alvi SCGC AB-598-J21</name>
    <dbReference type="NCBI Taxonomy" id="1385367"/>
    <lineage>
        <taxon>Bacteria</taxon>
        <taxon>Pseudomonadati</taxon>
        <taxon>Pseudomonadota</taxon>
        <taxon>Betaproteobacteria</taxon>
        <taxon>Neisseriales</taxon>
        <taxon>Neisseriaceae</taxon>
        <taxon>Snodgrassella</taxon>
    </lineage>
</organism>
<evidence type="ECO:0000313" key="3">
    <source>
        <dbReference type="EMBL" id="KEQ02118.1"/>
    </source>
</evidence>
<dbReference type="EMBL" id="AVQL01000091">
    <property type="protein sequence ID" value="KEQ02118.1"/>
    <property type="molecule type" value="Genomic_DNA"/>
</dbReference>
<dbReference type="InterPro" id="IPR010603">
    <property type="entry name" value="Znf_CppX_C4"/>
</dbReference>
<keyword evidence="1" id="KW-0479">Metal-binding</keyword>
<dbReference type="AlphaFoldDB" id="A0A074V9N3"/>
<proteinExistence type="inferred from homology"/>
<dbReference type="GO" id="GO:0046983">
    <property type="term" value="F:protein dimerization activity"/>
    <property type="evidence" value="ECO:0007669"/>
    <property type="project" value="UniProtKB-UniRule"/>
</dbReference>
<name>A0A074V9N3_9NEIS</name>
<dbReference type="SUPFAM" id="SSF57716">
    <property type="entry name" value="Glucocorticoid receptor-like (DNA-binding domain)"/>
    <property type="match status" value="1"/>
</dbReference>
<sequence length="58" mass="6266">MSKEIRYCSFCGKPENEVKNLIEGENALICNECVDTCNEMLHNPGASSTENGMPAADG</sequence>
<keyword evidence="3" id="KW-0378">Hydrolase</keyword>
<keyword evidence="1" id="KW-0143">Chaperone</keyword>
<feature type="binding site" evidence="1">
    <location>
        <position position="8"/>
    </location>
    <ligand>
        <name>Zn(2+)</name>
        <dbReference type="ChEBI" id="CHEBI:29105"/>
    </ligand>
</feature>
<dbReference type="SMART" id="SM00994">
    <property type="entry name" value="zf-C4_ClpX"/>
    <property type="match status" value="1"/>
</dbReference>
<protein>
    <submittedName>
        <fullName evidence="3">ATP-dependent protease Clp, ATPase subunit</fullName>
    </submittedName>
</protein>
<comment type="similarity">
    <text evidence="1">Belongs to the ClpX chaperone family.</text>
</comment>
<dbReference type="GO" id="GO:0008270">
    <property type="term" value="F:zinc ion binding"/>
    <property type="evidence" value="ECO:0007669"/>
    <property type="project" value="UniProtKB-UniRule"/>
</dbReference>
<reference evidence="3 4" key="1">
    <citation type="journal article" date="2014" name="PLoS Genet.">
        <title>Hidden diversity in honey bee gut symbionts detected by single-cell genomics.</title>
        <authorList>
            <person name="Engel P."/>
            <person name="Stepanauskas R."/>
            <person name="Moran N."/>
        </authorList>
    </citation>
    <scope>NUCLEOTIDE SEQUENCE [LARGE SCALE GENOMIC DNA]</scope>
    <source>
        <strain evidence="3 4">SCGC AB-598-J21</strain>
    </source>
</reference>
<comment type="caution">
    <text evidence="3">The sequence shown here is derived from an EMBL/GenBank/DDBJ whole genome shotgun (WGS) entry which is preliminary data.</text>
</comment>
<evidence type="ECO:0000256" key="1">
    <source>
        <dbReference type="PROSITE-ProRule" id="PRU01250"/>
    </source>
</evidence>
<dbReference type="GO" id="GO:0051082">
    <property type="term" value="F:unfolded protein binding"/>
    <property type="evidence" value="ECO:0007669"/>
    <property type="project" value="UniProtKB-UniRule"/>
</dbReference>
<evidence type="ECO:0000313" key="4">
    <source>
        <dbReference type="Proteomes" id="UP000027644"/>
    </source>
</evidence>
<feature type="non-terminal residue" evidence="3">
    <location>
        <position position="58"/>
    </location>
</feature>
<dbReference type="Gene3D" id="6.20.220.10">
    <property type="entry name" value="ClpX chaperone, C4-type zinc finger domain"/>
    <property type="match status" value="1"/>
</dbReference>
<dbReference type="PROSITE" id="PS51902">
    <property type="entry name" value="CLPX_ZB"/>
    <property type="match status" value="1"/>
</dbReference>
<gene>
    <name evidence="3" type="ORF">SASC598J21_000990</name>
</gene>
<dbReference type="Proteomes" id="UP000027644">
    <property type="component" value="Unassembled WGS sequence"/>
</dbReference>
<keyword evidence="3" id="KW-0645">Protease</keyword>
<evidence type="ECO:0000259" key="2">
    <source>
        <dbReference type="PROSITE" id="PS51902"/>
    </source>
</evidence>
<dbReference type="Pfam" id="PF06689">
    <property type="entry name" value="zf-C4_ClpX"/>
    <property type="match status" value="1"/>
</dbReference>
<dbReference type="InterPro" id="IPR038366">
    <property type="entry name" value="Znf_CppX_C4_sf"/>
</dbReference>
<feature type="binding site" evidence="1">
    <location>
        <position position="30"/>
    </location>
    <ligand>
        <name>Zn(2+)</name>
        <dbReference type="ChEBI" id="CHEBI:29105"/>
    </ligand>
</feature>
<keyword evidence="1" id="KW-0862">Zinc</keyword>
<feature type="binding site" evidence="1">
    <location>
        <position position="33"/>
    </location>
    <ligand>
        <name>Zn(2+)</name>
        <dbReference type="ChEBI" id="CHEBI:29105"/>
    </ligand>
</feature>
<feature type="domain" description="ClpX-type ZB" evidence="2">
    <location>
        <begin position="1"/>
        <end position="49"/>
    </location>
</feature>